<evidence type="ECO:0000313" key="1">
    <source>
        <dbReference type="EMBL" id="KAJ1673002.1"/>
    </source>
</evidence>
<comment type="caution">
    <text evidence="1">The sequence shown here is derived from an EMBL/GenBank/DDBJ whole genome shotgun (WGS) entry which is preliminary data.</text>
</comment>
<name>A0ACC1HCJ7_9FUNG</name>
<evidence type="ECO:0000313" key="2">
    <source>
        <dbReference type="Proteomes" id="UP001145114"/>
    </source>
</evidence>
<feature type="non-terminal residue" evidence="1">
    <location>
        <position position="447"/>
    </location>
</feature>
<sequence>EVAAQKFEVEELGASLCDVNGEAGVEVNYLGKPTKFSATQLLAMYLGHLRDIAKNNNVADMSDVVISVPGWFTDRQRRAVLQASKIANLNCLRLINDNAAAALGYGITKTDLPEDKPRNVVFADMGHSSFSVAVVSFKRGEMKIRSAAYAPDCGGRNFDRVLVDHFIKHFNEKYNINIQSKPKAVIRLRAACEKLKKVLSANSKAPFNVENLMNDIDASAMMERDEFEELIKDTLDKMRKPIEDAIAASGIKIDDIHSIEAVGGSIRVPAVKRKLAEFFGRDLSYTLNQDEAVARGCALQCAILSPSFRVREFNVNDVSAYPIKFQWEPTGDTGPNDTSLGVFSEFSSIPSTKLLTFYRKEPFTVETLYSNPQKLPPGTNSWISRFDVKDVKPDSNGDLTTVKVKARLDIHGILNITGAYVVEEVEVEEPVPTPSGEQKPTTPAPEG</sequence>
<dbReference type="Proteomes" id="UP001145114">
    <property type="component" value="Unassembled WGS sequence"/>
</dbReference>
<keyword evidence="2" id="KW-1185">Reference proteome</keyword>
<proteinExistence type="predicted"/>
<dbReference type="EMBL" id="JAMZIH010007519">
    <property type="protein sequence ID" value="KAJ1673002.1"/>
    <property type="molecule type" value="Genomic_DNA"/>
</dbReference>
<reference evidence="1" key="1">
    <citation type="submission" date="2022-06" db="EMBL/GenBank/DDBJ databases">
        <title>Phylogenomic reconstructions and comparative analyses of Kickxellomycotina fungi.</title>
        <authorList>
            <person name="Reynolds N.K."/>
            <person name="Stajich J.E."/>
            <person name="Barry K."/>
            <person name="Grigoriev I.V."/>
            <person name="Crous P."/>
            <person name="Smith M.E."/>
        </authorList>
    </citation>
    <scope>NUCLEOTIDE SEQUENCE</scope>
    <source>
        <strain evidence="1">RSA 2271</strain>
    </source>
</reference>
<accession>A0ACC1HCJ7</accession>
<protein>
    <submittedName>
        <fullName evidence="1">Adenyl-nucleotide exchange factor sse1</fullName>
    </submittedName>
</protein>
<organism evidence="1 2">
    <name type="scientific">Spiromyces aspiralis</name>
    <dbReference type="NCBI Taxonomy" id="68401"/>
    <lineage>
        <taxon>Eukaryota</taxon>
        <taxon>Fungi</taxon>
        <taxon>Fungi incertae sedis</taxon>
        <taxon>Zoopagomycota</taxon>
        <taxon>Kickxellomycotina</taxon>
        <taxon>Kickxellomycetes</taxon>
        <taxon>Kickxellales</taxon>
        <taxon>Kickxellaceae</taxon>
        <taxon>Spiromyces</taxon>
    </lineage>
</organism>
<gene>
    <name evidence="1" type="primary">SSE1_2</name>
    <name evidence="1" type="ORF">EV182_006076</name>
</gene>
<feature type="non-terminal residue" evidence="1">
    <location>
        <position position="1"/>
    </location>
</feature>